<sequence>MGDLLMVRSLMSSLVGEKAKTQRETIFHSRCLVLSKLFSLIIDGESSVNVVILRLVKKLALLLYPILGLTNVVSMEATHILLGRPCQYDRKVTHDRVTNRFSFVHMEKR</sequence>
<evidence type="ECO:0000313" key="2">
    <source>
        <dbReference type="Proteomes" id="UP000257109"/>
    </source>
</evidence>
<dbReference type="PANTHER" id="PTHR35046:SF9">
    <property type="entry name" value="RNA-DIRECTED DNA POLYMERASE"/>
    <property type="match status" value="1"/>
</dbReference>
<evidence type="ECO:0000313" key="1">
    <source>
        <dbReference type="EMBL" id="RDX98071.1"/>
    </source>
</evidence>
<dbReference type="OrthoDB" id="1747743at2759"/>
<protein>
    <submittedName>
        <fullName evidence="1">Uncharacterized protein</fullName>
    </submittedName>
</protein>
<reference evidence="1" key="1">
    <citation type="submission" date="2018-05" db="EMBL/GenBank/DDBJ databases">
        <title>Draft genome of Mucuna pruriens seed.</title>
        <authorList>
            <person name="Nnadi N.E."/>
            <person name="Vos R."/>
            <person name="Hasami M.H."/>
            <person name="Devisetty U.K."/>
            <person name="Aguiy J.C."/>
        </authorList>
    </citation>
    <scope>NUCLEOTIDE SEQUENCE [LARGE SCALE GENOMIC DNA]</scope>
    <source>
        <strain evidence="1">JCA_2017</strain>
    </source>
</reference>
<organism evidence="1 2">
    <name type="scientific">Mucuna pruriens</name>
    <name type="common">Velvet bean</name>
    <name type="synonym">Dolichos pruriens</name>
    <dbReference type="NCBI Taxonomy" id="157652"/>
    <lineage>
        <taxon>Eukaryota</taxon>
        <taxon>Viridiplantae</taxon>
        <taxon>Streptophyta</taxon>
        <taxon>Embryophyta</taxon>
        <taxon>Tracheophyta</taxon>
        <taxon>Spermatophyta</taxon>
        <taxon>Magnoliopsida</taxon>
        <taxon>eudicotyledons</taxon>
        <taxon>Gunneridae</taxon>
        <taxon>Pentapetalae</taxon>
        <taxon>rosids</taxon>
        <taxon>fabids</taxon>
        <taxon>Fabales</taxon>
        <taxon>Fabaceae</taxon>
        <taxon>Papilionoideae</taxon>
        <taxon>50 kb inversion clade</taxon>
        <taxon>NPAAA clade</taxon>
        <taxon>indigoferoid/millettioid clade</taxon>
        <taxon>Phaseoleae</taxon>
        <taxon>Mucuna</taxon>
    </lineage>
</organism>
<accession>A0A371H5L1</accession>
<comment type="caution">
    <text evidence="1">The sequence shown here is derived from an EMBL/GenBank/DDBJ whole genome shotgun (WGS) entry which is preliminary data.</text>
</comment>
<proteinExistence type="predicted"/>
<dbReference type="AlphaFoldDB" id="A0A371H5L1"/>
<dbReference type="EMBL" id="QJKJ01003515">
    <property type="protein sequence ID" value="RDX98071.1"/>
    <property type="molecule type" value="Genomic_DNA"/>
</dbReference>
<dbReference type="Proteomes" id="UP000257109">
    <property type="component" value="Unassembled WGS sequence"/>
</dbReference>
<keyword evidence="2" id="KW-1185">Reference proteome</keyword>
<name>A0A371H5L1_MUCPR</name>
<dbReference type="PANTHER" id="PTHR35046">
    <property type="entry name" value="ZINC KNUCKLE (CCHC-TYPE) FAMILY PROTEIN"/>
    <property type="match status" value="1"/>
</dbReference>
<feature type="non-terminal residue" evidence="1">
    <location>
        <position position="1"/>
    </location>
</feature>
<gene>
    <name evidence="1" type="ORF">CR513_19072</name>
</gene>